<dbReference type="InterPro" id="IPR008253">
    <property type="entry name" value="Marvel"/>
</dbReference>
<dbReference type="PANTHER" id="PTHR22776:SF4">
    <property type="entry name" value="PROTEOLIPID PROTEIN 2"/>
    <property type="match status" value="1"/>
</dbReference>
<dbReference type="OrthoDB" id="9898022at2759"/>
<dbReference type="GeneTree" id="ENSGT00940000158528"/>
<proteinExistence type="predicted"/>
<evidence type="ECO:0000256" key="6">
    <source>
        <dbReference type="ARBA" id="ARBA00039459"/>
    </source>
</evidence>
<comment type="function">
    <text evidence="5">May play a role in cell differentiation in the intestinal epithelium.</text>
</comment>
<reference evidence="8" key="1">
    <citation type="submission" date="2020-03" db="EMBL/GenBank/DDBJ databases">
        <title>Long-read based genome assembly of a Labrador retriever dog.</title>
        <authorList>
            <person name="Eory L."/>
            <person name="Zhang W."/>
            <person name="Schoenebeck J."/>
        </authorList>
    </citation>
    <scope>NUCLEOTIDE SEQUENCE [LARGE SCALE GENOMIC DNA]</scope>
    <source>
        <strain evidence="8">Labrador retriever</strain>
    </source>
</reference>
<evidence type="ECO:0000259" key="7">
    <source>
        <dbReference type="PROSITE" id="PS51225"/>
    </source>
</evidence>
<organism evidence="8 9">
    <name type="scientific">Canis lupus familiaris</name>
    <name type="common">Dog</name>
    <name type="synonym">Canis familiaris</name>
    <dbReference type="NCBI Taxonomy" id="9615"/>
    <lineage>
        <taxon>Eukaryota</taxon>
        <taxon>Metazoa</taxon>
        <taxon>Chordata</taxon>
        <taxon>Craniata</taxon>
        <taxon>Vertebrata</taxon>
        <taxon>Euteleostomi</taxon>
        <taxon>Mammalia</taxon>
        <taxon>Eutheria</taxon>
        <taxon>Laurasiatheria</taxon>
        <taxon>Carnivora</taxon>
        <taxon>Caniformia</taxon>
        <taxon>Canidae</taxon>
        <taxon>Canis</taxon>
    </lineage>
</organism>
<evidence type="ECO:0000313" key="8">
    <source>
        <dbReference type="Ensembl" id="ENSCAFP00845001898.1"/>
    </source>
</evidence>
<keyword evidence="9" id="KW-1185">Reference proteome</keyword>
<evidence type="ECO:0000256" key="5">
    <source>
        <dbReference type="ARBA" id="ARBA00037152"/>
    </source>
</evidence>
<reference evidence="8" key="3">
    <citation type="submission" date="2025-09" db="UniProtKB">
        <authorList>
            <consortium name="Ensembl"/>
        </authorList>
    </citation>
    <scope>IDENTIFICATION</scope>
    <source>
        <strain evidence="8">Boxer</strain>
    </source>
</reference>
<feature type="domain" description="MARVEL" evidence="7">
    <location>
        <begin position="19"/>
        <end position="135"/>
    </location>
</feature>
<evidence type="ECO:0000256" key="3">
    <source>
        <dbReference type="ARBA" id="ARBA00022989"/>
    </source>
</evidence>
<sequence length="176" mass="19742">MVEAEHLSARGCWTVFTNFLCSRKGTLLCAEMILCLVILIWFSLSTPAYSSLSVVEMILAEIFFVIYMCDLASKIQYWSWIDFFRTLIAATLYLITSIVVLVEGGNRSIIIAGVLGLIAVFLFGYDAFITYPSSIHLDSVFILLHRNLQGIKLLLKVIYQASFCHIGLVVSPVDSR</sequence>
<gene>
    <name evidence="8" type="primary">PLP2</name>
</gene>
<dbReference type="InterPro" id="IPR050578">
    <property type="entry name" value="MARVEL-CKLF_proteins"/>
</dbReference>
<dbReference type="GO" id="GO:0016020">
    <property type="term" value="C:membrane"/>
    <property type="evidence" value="ECO:0000318"/>
    <property type="project" value="GO_Central"/>
</dbReference>
<evidence type="ECO:0000313" key="9">
    <source>
        <dbReference type="Proteomes" id="UP000805418"/>
    </source>
</evidence>
<dbReference type="AlphaFoldDB" id="A0A8I3MDS6"/>
<keyword evidence="3" id="KW-1133">Transmembrane helix</keyword>
<dbReference type="Proteomes" id="UP000805418">
    <property type="component" value="Chromosome 7"/>
</dbReference>
<comment type="subcellular location">
    <subcellularLocation>
        <location evidence="1">Membrane</location>
        <topology evidence="1">Multi-pass membrane protein</topology>
    </subcellularLocation>
</comment>
<dbReference type="PANTHER" id="PTHR22776">
    <property type="entry name" value="MARVEL-CONTAINING POTENTIAL LIPID RAFT-ASSOCIATED PROTEIN"/>
    <property type="match status" value="1"/>
</dbReference>
<accession>A0A8I3MDS6</accession>
<keyword evidence="2" id="KW-0812">Transmembrane</keyword>
<evidence type="ECO:0000256" key="4">
    <source>
        <dbReference type="ARBA" id="ARBA00023136"/>
    </source>
</evidence>
<dbReference type="Ensembl" id="ENSCAFT00845002389.1">
    <property type="protein sequence ID" value="ENSCAFP00845001898.1"/>
    <property type="gene ID" value="ENSCAFG00845001401.1"/>
</dbReference>
<reference evidence="8" key="2">
    <citation type="submission" date="2025-08" db="UniProtKB">
        <authorList>
            <consortium name="Ensembl"/>
        </authorList>
    </citation>
    <scope>IDENTIFICATION</scope>
    <source>
        <strain evidence="8">Boxer</strain>
    </source>
</reference>
<protein>
    <recommendedName>
        <fullName evidence="6">Proteolipid protein 2</fullName>
    </recommendedName>
</protein>
<evidence type="ECO:0000256" key="2">
    <source>
        <dbReference type="ARBA" id="ARBA00022692"/>
    </source>
</evidence>
<evidence type="ECO:0000256" key="1">
    <source>
        <dbReference type="ARBA" id="ARBA00004141"/>
    </source>
</evidence>
<keyword evidence="4" id="KW-0472">Membrane</keyword>
<dbReference type="PROSITE" id="PS51225">
    <property type="entry name" value="MARVEL"/>
    <property type="match status" value="1"/>
</dbReference>
<name>A0A8I3MDS6_CANLF</name>
<dbReference type="FunCoup" id="A0A8I3MDS6">
    <property type="interactions" value="4"/>
</dbReference>